<dbReference type="RefSeq" id="WP_036675836.1">
    <property type="nucleotide sequence ID" value="NZ_CP009428.1"/>
</dbReference>
<dbReference type="Gene3D" id="3.30.429.10">
    <property type="entry name" value="Macrophage Migration Inhibitory Factor"/>
    <property type="match status" value="1"/>
</dbReference>
<accession>A0A1R0XD30</accession>
<dbReference type="SUPFAM" id="SSF55331">
    <property type="entry name" value="Tautomerase/MIF"/>
    <property type="match status" value="1"/>
</dbReference>
<sequence length="125" mass="13754">MATVLAYATTSLKEEQKTKLVSELGTAVTTGLRLPPELRTISWIELPQASTTPKDFYEITFFVYTAPGKPVEAKRDLVRNLQETTDRVLSGLQVKTIVIIKEHADENVGVGGQLRLDIVAAQANQ</sequence>
<name>A0A1R0XD30_9BACL</name>
<comment type="caution">
    <text evidence="1">The sequence shown here is derived from an EMBL/GenBank/DDBJ whole genome shotgun (WGS) entry which is preliminary data.</text>
</comment>
<evidence type="ECO:0000313" key="2">
    <source>
        <dbReference type="Proteomes" id="UP000187465"/>
    </source>
</evidence>
<dbReference type="Proteomes" id="UP000187465">
    <property type="component" value="Unassembled WGS sequence"/>
</dbReference>
<gene>
    <name evidence="1" type="ORF">BJP51_13450</name>
</gene>
<reference evidence="1 2" key="1">
    <citation type="submission" date="2016-10" db="EMBL/GenBank/DDBJ databases">
        <title>Paenibacillus species isolates.</title>
        <authorList>
            <person name="Beno S.M."/>
        </authorList>
    </citation>
    <scope>NUCLEOTIDE SEQUENCE [LARGE SCALE GENOMIC DNA]</scope>
    <source>
        <strain evidence="1 2">FSL H7-0604</strain>
    </source>
</reference>
<dbReference type="KEGG" id="pod:PODO_07150"/>
<dbReference type="InterPro" id="IPR014347">
    <property type="entry name" value="Tautomerase/MIF_sf"/>
</dbReference>
<proteinExistence type="predicted"/>
<protein>
    <submittedName>
        <fullName evidence="1">Uncharacterized protein</fullName>
    </submittedName>
</protein>
<dbReference type="GeneID" id="31570012"/>
<evidence type="ECO:0000313" key="1">
    <source>
        <dbReference type="EMBL" id="OMD32964.1"/>
    </source>
</evidence>
<organism evidence="1 2">
    <name type="scientific">Paenibacillus odorifer</name>
    <dbReference type="NCBI Taxonomy" id="189426"/>
    <lineage>
        <taxon>Bacteria</taxon>
        <taxon>Bacillati</taxon>
        <taxon>Bacillota</taxon>
        <taxon>Bacilli</taxon>
        <taxon>Bacillales</taxon>
        <taxon>Paenibacillaceae</taxon>
        <taxon>Paenibacillus</taxon>
    </lineage>
</organism>
<dbReference type="EMBL" id="MKQP01000015">
    <property type="protein sequence ID" value="OMD32964.1"/>
    <property type="molecule type" value="Genomic_DNA"/>
</dbReference>
<dbReference type="AlphaFoldDB" id="A0A1R0XD30"/>